<evidence type="ECO:0000256" key="4">
    <source>
        <dbReference type="ARBA" id="ARBA00023212"/>
    </source>
</evidence>
<dbReference type="PANTHER" id="PTHR47970">
    <property type="entry name" value="KINESIN-LIKE PROTEIN KIF11"/>
    <property type="match status" value="1"/>
</dbReference>
<name>A0A8X7RKI1_BRACI</name>
<dbReference type="Proteomes" id="UP000886595">
    <property type="component" value="Unassembled WGS sequence"/>
</dbReference>
<dbReference type="OrthoDB" id="3176171at2759"/>
<keyword evidence="7" id="KW-1185">Reference proteome</keyword>
<dbReference type="GO" id="GO:0051231">
    <property type="term" value="P:spindle elongation"/>
    <property type="evidence" value="ECO:0007669"/>
    <property type="project" value="TreeGrafter"/>
</dbReference>
<comment type="caution">
    <text evidence="6">The sequence shown here is derived from an EMBL/GenBank/DDBJ whole genome shotgun (WGS) entry which is preliminary data.</text>
</comment>
<keyword evidence="3" id="KW-0505">Motor protein</keyword>
<keyword evidence="2" id="KW-0963">Cytoplasm</keyword>
<gene>
    <name evidence="6" type="ORF">Bca52824_046653</name>
</gene>
<dbReference type="GO" id="GO:0090307">
    <property type="term" value="P:mitotic spindle assembly"/>
    <property type="evidence" value="ECO:0007669"/>
    <property type="project" value="TreeGrafter"/>
</dbReference>
<protein>
    <submittedName>
        <fullName evidence="6">Uncharacterized protein</fullName>
    </submittedName>
</protein>
<proteinExistence type="predicted"/>
<dbReference type="AlphaFoldDB" id="A0A8X7RKI1"/>
<dbReference type="InterPro" id="IPR047149">
    <property type="entry name" value="KIF11-like"/>
</dbReference>
<evidence type="ECO:0000313" key="6">
    <source>
        <dbReference type="EMBL" id="KAG2287049.1"/>
    </source>
</evidence>
<keyword evidence="5" id="KW-0175">Coiled coil</keyword>
<dbReference type="PANTHER" id="PTHR47970:SF12">
    <property type="entry name" value="KINESIN FAMILY MEMBER 11"/>
    <property type="match status" value="1"/>
</dbReference>
<organism evidence="6 7">
    <name type="scientific">Brassica carinata</name>
    <name type="common">Ethiopian mustard</name>
    <name type="synonym">Abyssinian cabbage</name>
    <dbReference type="NCBI Taxonomy" id="52824"/>
    <lineage>
        <taxon>Eukaryota</taxon>
        <taxon>Viridiplantae</taxon>
        <taxon>Streptophyta</taxon>
        <taxon>Embryophyta</taxon>
        <taxon>Tracheophyta</taxon>
        <taxon>Spermatophyta</taxon>
        <taxon>Magnoliopsida</taxon>
        <taxon>eudicotyledons</taxon>
        <taxon>Gunneridae</taxon>
        <taxon>Pentapetalae</taxon>
        <taxon>rosids</taxon>
        <taxon>malvids</taxon>
        <taxon>Brassicales</taxon>
        <taxon>Brassicaceae</taxon>
        <taxon>Brassiceae</taxon>
        <taxon>Brassica</taxon>
    </lineage>
</organism>
<dbReference type="GO" id="GO:0072686">
    <property type="term" value="C:mitotic spindle"/>
    <property type="evidence" value="ECO:0007669"/>
    <property type="project" value="TreeGrafter"/>
</dbReference>
<dbReference type="EMBL" id="JAAMPC010000010">
    <property type="protein sequence ID" value="KAG2287049.1"/>
    <property type="molecule type" value="Genomic_DNA"/>
</dbReference>
<accession>A0A8X7RKI1</accession>
<evidence type="ECO:0000256" key="1">
    <source>
        <dbReference type="ARBA" id="ARBA00004245"/>
    </source>
</evidence>
<dbReference type="GO" id="GO:0005876">
    <property type="term" value="C:spindle microtubule"/>
    <property type="evidence" value="ECO:0007669"/>
    <property type="project" value="TreeGrafter"/>
</dbReference>
<keyword evidence="4" id="KW-0206">Cytoskeleton</keyword>
<evidence type="ECO:0000256" key="2">
    <source>
        <dbReference type="ARBA" id="ARBA00022490"/>
    </source>
</evidence>
<evidence type="ECO:0000256" key="5">
    <source>
        <dbReference type="SAM" id="Coils"/>
    </source>
</evidence>
<comment type="subcellular location">
    <subcellularLocation>
        <location evidence="1">Cytoplasm</location>
        <location evidence="1">Cytoskeleton</location>
    </subcellularLocation>
</comment>
<evidence type="ECO:0000256" key="3">
    <source>
        <dbReference type="ARBA" id="ARBA00023175"/>
    </source>
</evidence>
<feature type="coiled-coil region" evidence="5">
    <location>
        <begin position="31"/>
        <end position="92"/>
    </location>
</feature>
<reference evidence="6 7" key="1">
    <citation type="submission" date="2020-02" db="EMBL/GenBank/DDBJ databases">
        <authorList>
            <person name="Ma Q."/>
            <person name="Huang Y."/>
            <person name="Song X."/>
            <person name="Pei D."/>
        </authorList>
    </citation>
    <scope>NUCLEOTIDE SEQUENCE [LARGE SCALE GENOMIC DNA]</scope>
    <source>
        <strain evidence="6">Sxm20200214</strain>
        <tissue evidence="6">Leaf</tissue>
    </source>
</reference>
<dbReference type="GO" id="GO:0008574">
    <property type="term" value="F:plus-end-directed microtubule motor activity"/>
    <property type="evidence" value="ECO:0007669"/>
    <property type="project" value="TreeGrafter"/>
</dbReference>
<sequence>MVLMFRESNPTFKFVVSERYYQEESERKAQIEQMGGQIENYQKKLEELHDKYTGQVRECSDLTCRLDSTEALKNLNQTSKMLASTNEELKKSQYAMKEKYFIISEQKKSAFVLQSNLEKATKENASLHQKIGRENKLSADNRKVVDNYQAELSEQISNMFSMVASCLSQQNAQIYGVNKLSQSRLEAHNKAILEMKKKFLASGDETTSSLFDELHNALTSHQGEMVLFARELRQKFHTTMEQTHEMSEYISSFFQKLMEESKNAENRVAEANDNQLNSIIDFQKTHGPDSFRGGHRHD</sequence>
<evidence type="ECO:0000313" key="7">
    <source>
        <dbReference type="Proteomes" id="UP000886595"/>
    </source>
</evidence>